<evidence type="ECO:0000313" key="1">
    <source>
        <dbReference type="EMBL" id="GFQ89136.1"/>
    </source>
</evidence>
<accession>A0A8X6KYQ0</accession>
<protein>
    <submittedName>
        <fullName evidence="1">Uncharacterized protein</fullName>
    </submittedName>
</protein>
<keyword evidence="2" id="KW-1185">Reference proteome</keyword>
<comment type="caution">
    <text evidence="1">The sequence shown here is derived from an EMBL/GenBank/DDBJ whole genome shotgun (WGS) entry which is preliminary data.</text>
</comment>
<proteinExistence type="predicted"/>
<organism evidence="1 2">
    <name type="scientific">Trichonephila clavata</name>
    <name type="common">Joro spider</name>
    <name type="synonym">Nephila clavata</name>
    <dbReference type="NCBI Taxonomy" id="2740835"/>
    <lineage>
        <taxon>Eukaryota</taxon>
        <taxon>Metazoa</taxon>
        <taxon>Ecdysozoa</taxon>
        <taxon>Arthropoda</taxon>
        <taxon>Chelicerata</taxon>
        <taxon>Arachnida</taxon>
        <taxon>Araneae</taxon>
        <taxon>Araneomorphae</taxon>
        <taxon>Entelegynae</taxon>
        <taxon>Araneoidea</taxon>
        <taxon>Nephilidae</taxon>
        <taxon>Trichonephila</taxon>
    </lineage>
</organism>
<sequence length="120" mass="13679">MGTIRSNYALYAGDCVNNKDERNIARRIFAILRLIDSLKYSKIYGLHLYSLDLSFPLSQKSIEVRSGDRVGHENGKRRDMTQSQKFFSKTLRTDILCGDTPSCIQTMSFSAFRCLIFGVP</sequence>
<dbReference type="EMBL" id="BMAO01023509">
    <property type="protein sequence ID" value="GFQ89136.1"/>
    <property type="molecule type" value="Genomic_DNA"/>
</dbReference>
<dbReference type="AlphaFoldDB" id="A0A8X6KYQ0"/>
<dbReference type="Proteomes" id="UP000887116">
    <property type="component" value="Unassembled WGS sequence"/>
</dbReference>
<gene>
    <name evidence="1" type="ORF">TNCT_639461</name>
</gene>
<evidence type="ECO:0000313" key="2">
    <source>
        <dbReference type="Proteomes" id="UP000887116"/>
    </source>
</evidence>
<reference evidence="1" key="1">
    <citation type="submission" date="2020-07" db="EMBL/GenBank/DDBJ databases">
        <title>Multicomponent nature underlies the extraordinary mechanical properties of spider dragline silk.</title>
        <authorList>
            <person name="Kono N."/>
            <person name="Nakamura H."/>
            <person name="Mori M."/>
            <person name="Yoshida Y."/>
            <person name="Ohtoshi R."/>
            <person name="Malay A.D."/>
            <person name="Moran D.A.P."/>
            <person name="Tomita M."/>
            <person name="Numata K."/>
            <person name="Arakawa K."/>
        </authorList>
    </citation>
    <scope>NUCLEOTIDE SEQUENCE</scope>
</reference>
<name>A0A8X6KYQ0_TRICU</name>